<dbReference type="Proteomes" id="UP000664466">
    <property type="component" value="Unassembled WGS sequence"/>
</dbReference>
<keyword evidence="9 10" id="KW-0472">Membrane</keyword>
<dbReference type="InterPro" id="IPR011303">
    <property type="entry name" value="RnfD_bac"/>
</dbReference>
<evidence type="ECO:0000256" key="7">
    <source>
        <dbReference type="ARBA" id="ARBA00022982"/>
    </source>
</evidence>
<keyword evidence="6 10" id="KW-1278">Translocase</keyword>
<keyword evidence="13" id="KW-1185">Reference proteome</keyword>
<evidence type="ECO:0000256" key="4">
    <source>
        <dbReference type="ARBA" id="ARBA00022643"/>
    </source>
</evidence>
<dbReference type="EMBL" id="JAFMPM010000006">
    <property type="protein sequence ID" value="MBO0612135.1"/>
    <property type="molecule type" value="Genomic_DNA"/>
</dbReference>
<keyword evidence="7 10" id="KW-0249">Electron transport</keyword>
<evidence type="ECO:0000313" key="13">
    <source>
        <dbReference type="Proteomes" id="UP000664466"/>
    </source>
</evidence>
<keyword evidence="5 10" id="KW-0812">Transmembrane</keyword>
<keyword evidence="8 10" id="KW-1133">Transmembrane helix</keyword>
<feature type="transmembrane region" description="Helical" evidence="10">
    <location>
        <begin position="235"/>
        <end position="255"/>
    </location>
</feature>
<keyword evidence="10" id="KW-0997">Cell inner membrane</keyword>
<feature type="transmembrane region" description="Helical" evidence="10">
    <location>
        <begin position="100"/>
        <end position="122"/>
    </location>
</feature>
<keyword evidence="10" id="KW-1003">Cell membrane</keyword>
<evidence type="ECO:0000256" key="10">
    <source>
        <dbReference type="HAMAP-Rule" id="MF_00462"/>
    </source>
</evidence>
<feature type="transmembrane region" description="Helical" evidence="10">
    <location>
        <begin position="203"/>
        <end position="229"/>
    </location>
</feature>
<feature type="transmembrane region" description="Helical" evidence="10">
    <location>
        <begin position="27"/>
        <end position="56"/>
    </location>
</feature>
<comment type="subcellular location">
    <subcellularLocation>
        <location evidence="10">Cell inner membrane</location>
        <topology evidence="10">Multi-pass membrane protein</topology>
    </subcellularLocation>
</comment>
<sequence>MSQKPIVLHTAPHVKKPQDVPMIMRNVVYALLPIVAFAVYQFGISVLLLTIVVVLSCLGTERFFNWMSDKPSSLNDWSSTITGLLLALTLPPGFPLWMGAVAAFAGVAIAKVVFGGIGYNVFNPALAGRAFVQAAFPVAITTWTPAFFSGRFTEFVPSTLTSPLMMPPETAEWVKQVAVDGFSGATPLGMMKFQSISTPTADLLLGTVAGSAGETSALLILLCGAYLIARKMMNWQIPAWIFVGVIITSGVLYLINPDKYADPMFMLFSGGLMLGAMFMASDMVGSPLTPKGVMIYGLLIGFLTVLIRQFGSLSEGIMYAILLGNAMTPLIDTWTQPRLFGAQPKKGKSA</sequence>
<comment type="subunit">
    <text evidence="10">The complex is composed of six subunits: RnfA, RnfB, RnfC, RnfD, RnfE and RnfG.</text>
</comment>
<evidence type="ECO:0000313" key="12">
    <source>
        <dbReference type="EMBL" id="QTX12367.1"/>
    </source>
</evidence>
<keyword evidence="4 10" id="KW-0288">FMN</keyword>
<keyword evidence="2 10" id="KW-0597">Phosphoprotein</keyword>
<comment type="function">
    <text evidence="10">Part of a membrane-bound complex that couples electron transfer with translocation of ions across the membrane.</text>
</comment>
<comment type="similarity">
    <text evidence="10">Belongs to the NqrB/RnfD family.</text>
</comment>
<dbReference type="EC" id="7.-.-.-" evidence="10"/>
<evidence type="ECO:0000256" key="5">
    <source>
        <dbReference type="ARBA" id="ARBA00022692"/>
    </source>
</evidence>
<evidence type="ECO:0000256" key="3">
    <source>
        <dbReference type="ARBA" id="ARBA00022630"/>
    </source>
</evidence>
<dbReference type="GO" id="GO:0055085">
    <property type="term" value="P:transmembrane transport"/>
    <property type="evidence" value="ECO:0007669"/>
    <property type="project" value="InterPro"/>
</dbReference>
<evidence type="ECO:0000313" key="11">
    <source>
        <dbReference type="EMBL" id="MBO0612135.1"/>
    </source>
</evidence>
<keyword evidence="3 10" id="KW-0285">Flavoprotein</keyword>
<dbReference type="GO" id="GO:0005886">
    <property type="term" value="C:plasma membrane"/>
    <property type="evidence" value="ECO:0007669"/>
    <property type="project" value="UniProtKB-SubCell"/>
</dbReference>
<dbReference type="HAMAP" id="MF_00462">
    <property type="entry name" value="RsxD_RnfD"/>
    <property type="match status" value="1"/>
</dbReference>
<dbReference type="PANTHER" id="PTHR30578">
    <property type="entry name" value="ELECTRON TRANSPORT COMPLEX PROTEIN RNFD"/>
    <property type="match status" value="1"/>
</dbReference>
<reference evidence="11 13" key="1">
    <citation type="submission" date="2021-03" db="EMBL/GenBank/DDBJ databases">
        <title>Draft genome and methylome analysis of Thiotrix fructosivoruns ATCC 49748.</title>
        <authorList>
            <person name="Fomenkov A."/>
            <person name="Grabovich M.Y."/>
            <person name="Roberts R.J."/>
        </authorList>
    </citation>
    <scope>NUCLEOTIDE SEQUENCE [LARGE SCALE GENOMIC DNA]</scope>
    <source>
        <strain evidence="11 13">ATCC 49748</strain>
    </source>
</reference>
<dbReference type="InterPro" id="IPR004338">
    <property type="entry name" value="NqrB/RnfD"/>
</dbReference>
<name>A0A8B0SRQ8_9GAMM</name>
<feature type="modified residue" description="FMN phosphoryl threonine" evidence="10">
    <location>
        <position position="186"/>
    </location>
</feature>
<keyword evidence="1 10" id="KW-0813">Transport</keyword>
<dbReference type="RefSeq" id="WP_207249841.1">
    <property type="nucleotide sequence ID" value="NZ_JAFMPM010000006.1"/>
</dbReference>
<organism evidence="12">
    <name type="scientific">Thiothrix fructosivorans</name>
    <dbReference type="NCBI Taxonomy" id="111770"/>
    <lineage>
        <taxon>Bacteria</taxon>
        <taxon>Pseudomonadati</taxon>
        <taxon>Pseudomonadota</taxon>
        <taxon>Gammaproteobacteria</taxon>
        <taxon>Thiotrichales</taxon>
        <taxon>Thiotrichaceae</taxon>
        <taxon>Thiothrix</taxon>
    </lineage>
</organism>
<dbReference type="AlphaFoldDB" id="A0A8B0SRQ8"/>
<dbReference type="Pfam" id="PF03116">
    <property type="entry name" value="NQR2_RnfD_RnfE"/>
    <property type="match status" value="1"/>
</dbReference>
<evidence type="ECO:0000256" key="9">
    <source>
        <dbReference type="ARBA" id="ARBA00023136"/>
    </source>
</evidence>
<feature type="transmembrane region" description="Helical" evidence="10">
    <location>
        <begin position="293"/>
        <end position="311"/>
    </location>
</feature>
<gene>
    <name evidence="10" type="primary">rnfD</name>
    <name evidence="12" type="ORF">J1836_008610</name>
    <name evidence="11" type="ORF">J1836_04215</name>
</gene>
<reference evidence="12" key="2">
    <citation type="submission" date="2021-04" db="EMBL/GenBank/DDBJ databases">
        <title>Complete Genome and methylome analysis of Thiothrix fructosivorans ATCC 49748.</title>
        <authorList>
            <person name="Fomenkov A."/>
            <person name="Sun L."/>
            <person name="Vincze T."/>
            <person name="Grabovich M.Y."/>
            <person name="Roberts R.J."/>
        </authorList>
    </citation>
    <scope>NUCLEOTIDE SEQUENCE</scope>
    <source>
        <strain evidence="12">ATCC 49748</strain>
    </source>
</reference>
<feature type="transmembrane region" description="Helical" evidence="10">
    <location>
        <begin position="134"/>
        <end position="153"/>
    </location>
</feature>
<evidence type="ECO:0000256" key="2">
    <source>
        <dbReference type="ARBA" id="ARBA00022553"/>
    </source>
</evidence>
<evidence type="ECO:0000256" key="1">
    <source>
        <dbReference type="ARBA" id="ARBA00022448"/>
    </source>
</evidence>
<accession>A0A8B0SRQ8</accession>
<dbReference type="EMBL" id="CP072748">
    <property type="protein sequence ID" value="QTX12367.1"/>
    <property type="molecule type" value="Genomic_DNA"/>
</dbReference>
<comment type="cofactor">
    <cofactor evidence="10">
        <name>FMN</name>
        <dbReference type="ChEBI" id="CHEBI:58210"/>
    </cofactor>
</comment>
<dbReference type="PANTHER" id="PTHR30578:SF0">
    <property type="entry name" value="ION-TRANSLOCATING OXIDOREDUCTASE COMPLEX SUBUNIT D"/>
    <property type="match status" value="1"/>
</dbReference>
<proteinExistence type="inferred from homology"/>
<feature type="transmembrane region" description="Helical" evidence="10">
    <location>
        <begin position="264"/>
        <end position="281"/>
    </location>
</feature>
<protein>
    <recommendedName>
        <fullName evidence="10">Ion-translocating oxidoreductase complex subunit D</fullName>
        <ecNumber evidence="10">7.-.-.-</ecNumber>
    </recommendedName>
    <alternativeName>
        <fullName evidence="10">Rnf electron transport complex subunit D</fullName>
    </alternativeName>
</protein>
<evidence type="ECO:0000256" key="6">
    <source>
        <dbReference type="ARBA" id="ARBA00022967"/>
    </source>
</evidence>
<dbReference type="GO" id="GO:0022900">
    <property type="term" value="P:electron transport chain"/>
    <property type="evidence" value="ECO:0007669"/>
    <property type="project" value="UniProtKB-UniRule"/>
</dbReference>
<dbReference type="NCBIfam" id="TIGR01946">
    <property type="entry name" value="rnfD"/>
    <property type="match status" value="1"/>
</dbReference>
<evidence type="ECO:0000256" key="8">
    <source>
        <dbReference type="ARBA" id="ARBA00022989"/>
    </source>
</evidence>